<dbReference type="Pfam" id="PF13581">
    <property type="entry name" value="HATPase_c_2"/>
    <property type="match status" value="1"/>
</dbReference>
<dbReference type="InterPro" id="IPR050267">
    <property type="entry name" value="Anti-sigma-factor_SerPK"/>
</dbReference>
<dbReference type="PANTHER" id="PTHR35526:SF3">
    <property type="entry name" value="ANTI-SIGMA-F FACTOR RSBW"/>
    <property type="match status" value="1"/>
</dbReference>
<feature type="region of interest" description="Disordered" evidence="2">
    <location>
        <begin position="1"/>
        <end position="24"/>
    </location>
</feature>
<dbReference type="EMBL" id="CAJC01000164">
    <property type="protein sequence ID" value="CCI53963.1"/>
    <property type="molecule type" value="Genomic_DNA"/>
</dbReference>
<dbReference type="Proteomes" id="UP000035720">
    <property type="component" value="Unassembled WGS sequence"/>
</dbReference>
<keyword evidence="1" id="KW-0418">Kinase</keyword>
<feature type="domain" description="Histidine kinase/HSP90-like ATPase" evidence="3">
    <location>
        <begin position="46"/>
        <end position="151"/>
    </location>
</feature>
<dbReference type="SUPFAM" id="SSF55874">
    <property type="entry name" value="ATPase domain of HSP90 chaperone/DNA topoisomerase II/histidine kinase"/>
    <property type="match status" value="1"/>
</dbReference>
<feature type="compositionally biased region" description="Low complexity" evidence="2">
    <location>
        <begin position="1"/>
        <end position="20"/>
    </location>
</feature>
<dbReference type="RefSeq" id="WP_084733674.1">
    <property type="nucleotide sequence ID" value="NZ_HF571038.1"/>
</dbReference>
<name>A0A077MFK8_9MICO</name>
<accession>A0A077MFK8</accession>
<dbReference type="AlphaFoldDB" id="A0A077MFK8"/>
<evidence type="ECO:0000256" key="2">
    <source>
        <dbReference type="SAM" id="MobiDB-lite"/>
    </source>
</evidence>
<evidence type="ECO:0000313" key="4">
    <source>
        <dbReference type="EMBL" id="CCI53963.1"/>
    </source>
</evidence>
<evidence type="ECO:0000259" key="3">
    <source>
        <dbReference type="Pfam" id="PF13581"/>
    </source>
</evidence>
<dbReference type="OrthoDB" id="3473090at2"/>
<comment type="caution">
    <text evidence="4">The sequence shown here is derived from an EMBL/GenBank/DDBJ whole genome shotgun (WGS) entry which is preliminary data.</text>
</comment>
<dbReference type="InterPro" id="IPR036890">
    <property type="entry name" value="HATPase_C_sf"/>
</dbReference>
<evidence type="ECO:0000313" key="5">
    <source>
        <dbReference type="Proteomes" id="UP000035720"/>
    </source>
</evidence>
<sequence length="165" mass="17438">MSTKDAATTTAPPAATPSRPALDEFGGTIGIGSARTIRAPWHGSSIPRVRVAVNQDLVARGVSEETLNEVALVVSELVGNALRHAEPLHDNTVRIHWTEKNGVVEVDVTDGGGETAPKPMPHAVFATSGRGLRIVRSLAHEWGVTDKKGTITVWASLGGPSRRRA</sequence>
<organism evidence="4 5">
    <name type="scientific">Nostocoides jenkinsii Ben 74</name>
    <dbReference type="NCBI Taxonomy" id="1193518"/>
    <lineage>
        <taxon>Bacteria</taxon>
        <taxon>Bacillati</taxon>
        <taxon>Actinomycetota</taxon>
        <taxon>Actinomycetes</taxon>
        <taxon>Micrococcales</taxon>
        <taxon>Intrasporangiaceae</taxon>
        <taxon>Nostocoides</taxon>
    </lineage>
</organism>
<dbReference type="PANTHER" id="PTHR35526">
    <property type="entry name" value="ANTI-SIGMA-F FACTOR RSBW-RELATED"/>
    <property type="match status" value="1"/>
</dbReference>
<keyword evidence="1" id="KW-0723">Serine/threonine-protein kinase</keyword>
<dbReference type="InterPro" id="IPR003594">
    <property type="entry name" value="HATPase_dom"/>
</dbReference>
<keyword evidence="5" id="KW-1185">Reference proteome</keyword>
<dbReference type="GO" id="GO:0004674">
    <property type="term" value="F:protein serine/threonine kinase activity"/>
    <property type="evidence" value="ECO:0007669"/>
    <property type="project" value="UniProtKB-KW"/>
</dbReference>
<dbReference type="CDD" id="cd16936">
    <property type="entry name" value="HATPase_RsbW-like"/>
    <property type="match status" value="1"/>
</dbReference>
<proteinExistence type="predicted"/>
<keyword evidence="1" id="KW-0808">Transferase</keyword>
<evidence type="ECO:0000256" key="1">
    <source>
        <dbReference type="ARBA" id="ARBA00022527"/>
    </source>
</evidence>
<protein>
    <submittedName>
        <fullName evidence="4">Putative regulatory protein</fullName>
    </submittedName>
</protein>
<gene>
    <name evidence="4" type="ORF">BN13_520008</name>
</gene>
<reference evidence="4 5" key="1">
    <citation type="journal article" date="2013" name="ISME J.">
        <title>A metabolic model for members of the genus Tetrasphaera involved in enhanced biological phosphorus removal.</title>
        <authorList>
            <person name="Kristiansen R."/>
            <person name="Nguyen H.T.T."/>
            <person name="Saunders A.M."/>
            <person name="Nielsen J.L."/>
            <person name="Wimmer R."/>
            <person name="Le V.Q."/>
            <person name="McIlroy S.J."/>
            <person name="Petrovski S."/>
            <person name="Seviour R.J."/>
            <person name="Calteau A."/>
            <person name="Nielsen K.L."/>
            <person name="Nielsen P.H."/>
        </authorList>
    </citation>
    <scope>NUCLEOTIDE SEQUENCE [LARGE SCALE GENOMIC DNA]</scope>
    <source>
        <strain evidence="4 5">Ben 74</strain>
    </source>
</reference>
<dbReference type="STRING" id="1193518.BN13_520008"/>
<dbReference type="Gene3D" id="3.30.565.10">
    <property type="entry name" value="Histidine kinase-like ATPase, C-terminal domain"/>
    <property type="match status" value="1"/>
</dbReference>